<dbReference type="AlphaFoldDB" id="B9YCS3"/>
<dbReference type="Proteomes" id="UP000005950">
    <property type="component" value="Unassembled WGS sequence"/>
</dbReference>
<dbReference type="EMBL" id="ACCF01000229">
    <property type="protein sequence ID" value="EEF66223.1"/>
    <property type="molecule type" value="Genomic_DNA"/>
</dbReference>
<dbReference type="RefSeq" id="WP_006060783.1">
    <property type="nucleotide sequence ID" value="NZ_GG657561.1"/>
</dbReference>
<reference evidence="2 3" key="2">
    <citation type="submission" date="2009-02" db="EMBL/GenBank/DDBJ databases">
        <title>Draft genome sequence of Holdemania filiformis DSM 12042.</title>
        <authorList>
            <person name="Sudarsanam P."/>
            <person name="Ley R."/>
            <person name="Guruge J."/>
            <person name="Turnbaugh P.J."/>
            <person name="Mahowald M."/>
            <person name="Liep D."/>
            <person name="Gordon J."/>
        </authorList>
    </citation>
    <scope>NUCLEOTIDE SEQUENCE [LARGE SCALE GENOMIC DNA]</scope>
    <source>
        <strain evidence="2 3">DSM 12042</strain>
    </source>
</reference>
<gene>
    <name evidence="2" type="ORF">HOLDEFILI_03635</name>
</gene>
<proteinExistence type="predicted"/>
<evidence type="ECO:0008006" key="4">
    <source>
        <dbReference type="Google" id="ProtNLM"/>
    </source>
</evidence>
<keyword evidence="1" id="KW-0175">Coiled coil</keyword>
<reference evidence="2 3" key="1">
    <citation type="submission" date="2008-12" db="EMBL/GenBank/DDBJ databases">
        <authorList>
            <person name="Fulton L."/>
            <person name="Clifton S."/>
            <person name="Fulton B."/>
            <person name="Xu J."/>
            <person name="Minx P."/>
            <person name="Pepin K.H."/>
            <person name="Johnson M."/>
            <person name="Bhonagiri V."/>
            <person name="Nash W.E."/>
            <person name="Mardis E.R."/>
            <person name="Wilson R.K."/>
        </authorList>
    </citation>
    <scope>NUCLEOTIDE SEQUENCE [LARGE SCALE GENOMIC DNA]</scope>
    <source>
        <strain evidence="2 3">DSM 12042</strain>
    </source>
</reference>
<dbReference type="Gene3D" id="3.30.930.30">
    <property type="match status" value="1"/>
</dbReference>
<organism evidence="2 3">
    <name type="scientific">Holdemania filiformis DSM 12042</name>
    <dbReference type="NCBI Taxonomy" id="545696"/>
    <lineage>
        <taxon>Bacteria</taxon>
        <taxon>Bacillati</taxon>
        <taxon>Bacillota</taxon>
        <taxon>Erysipelotrichia</taxon>
        <taxon>Erysipelotrichales</taxon>
        <taxon>Erysipelotrichaceae</taxon>
        <taxon>Holdemania</taxon>
    </lineage>
</organism>
<feature type="coiled-coil region" evidence="1">
    <location>
        <begin position="189"/>
        <end position="216"/>
    </location>
</feature>
<comment type="caution">
    <text evidence="2">The sequence shown here is derived from an EMBL/GenBank/DDBJ whole genome shotgun (WGS) entry which is preliminary data.</text>
</comment>
<accession>B9YCS3</accession>
<sequence length="258" mass="29850">MEISGYHLHVVYIPTVVKKILWSKRCKDKNLVGTVKEVIQQVSSSKKWISKQAFDGEGKPILQKNGKPVLRKSYSVLQDDFYQAMKEKGYLDLERGERGSSEEHLTVTQFKVEQERQRLDKLQNQVVSNEKKLKQIESTTKIKKQILARYDEIDRMGKETIAGNIQFTKSEANELKTLAKQSIEQKGVITNLKNKLEKAKKDINIWKQRYEQLLGQTGDFIEAIKHAPELVKTFIDKVIHTKNEVSKGQQNKKHEQSL</sequence>
<dbReference type="HOGENOM" id="CLU_1076771_0_0_9"/>
<evidence type="ECO:0000256" key="1">
    <source>
        <dbReference type="SAM" id="Coils"/>
    </source>
</evidence>
<feature type="coiled-coil region" evidence="1">
    <location>
        <begin position="105"/>
        <end position="139"/>
    </location>
</feature>
<protein>
    <recommendedName>
        <fullName evidence="4">Plasmid recombination enzyme</fullName>
    </recommendedName>
</protein>
<evidence type="ECO:0000313" key="3">
    <source>
        <dbReference type="Proteomes" id="UP000005950"/>
    </source>
</evidence>
<evidence type="ECO:0000313" key="2">
    <source>
        <dbReference type="EMBL" id="EEF66223.1"/>
    </source>
</evidence>
<name>B9YCS3_9FIRM</name>
<dbReference type="eggNOG" id="ENOG5030IZ1">
    <property type="taxonomic scope" value="Bacteria"/>
</dbReference>
<dbReference type="STRING" id="545696.HOLDEFILI_03635"/>